<dbReference type="Gene3D" id="3.40.50.620">
    <property type="entry name" value="HUPs"/>
    <property type="match status" value="1"/>
</dbReference>
<dbReference type="GO" id="GO:0006529">
    <property type="term" value="P:asparagine biosynthetic process"/>
    <property type="evidence" value="ECO:0007669"/>
    <property type="project" value="UniProtKB-KW"/>
</dbReference>
<comment type="similarity">
    <text evidence="2">Belongs to the asparagine synthetase family.</text>
</comment>
<evidence type="ECO:0000256" key="5">
    <source>
        <dbReference type="ARBA" id="ARBA00022840"/>
    </source>
</evidence>
<evidence type="ECO:0000256" key="3">
    <source>
        <dbReference type="ARBA" id="ARBA00012737"/>
    </source>
</evidence>
<keyword evidence="4 9" id="KW-0547">Nucleotide-binding</keyword>
<evidence type="ECO:0000313" key="12">
    <source>
        <dbReference type="EMBL" id="RSL16991.1"/>
    </source>
</evidence>
<evidence type="ECO:0000256" key="1">
    <source>
        <dbReference type="ARBA" id="ARBA00005187"/>
    </source>
</evidence>
<evidence type="ECO:0000256" key="7">
    <source>
        <dbReference type="ARBA" id="ARBA00048741"/>
    </source>
</evidence>
<comment type="pathway">
    <text evidence="1">Amino-acid biosynthesis; L-asparagine biosynthesis; L-asparagine from L-aspartate (L-Gln route): step 1/1.</text>
</comment>
<protein>
    <recommendedName>
        <fullName evidence="3">asparagine synthase (glutamine-hydrolyzing)</fullName>
        <ecNumber evidence="3">6.3.5.4</ecNumber>
    </recommendedName>
</protein>
<dbReference type="InterPro" id="IPR001962">
    <property type="entry name" value="Asn_synthase"/>
</dbReference>
<dbReference type="CDD" id="cd00712">
    <property type="entry name" value="AsnB"/>
    <property type="match status" value="1"/>
</dbReference>
<evidence type="ECO:0000313" key="13">
    <source>
        <dbReference type="Proteomes" id="UP000269669"/>
    </source>
</evidence>
<dbReference type="GO" id="GO:0005829">
    <property type="term" value="C:cytosol"/>
    <property type="evidence" value="ECO:0007669"/>
    <property type="project" value="TreeGrafter"/>
</dbReference>
<dbReference type="GO" id="GO:0004066">
    <property type="term" value="F:asparagine synthase (glutamine-hydrolyzing) activity"/>
    <property type="evidence" value="ECO:0007669"/>
    <property type="project" value="UniProtKB-EC"/>
</dbReference>
<dbReference type="NCBIfam" id="TIGR01536">
    <property type="entry name" value="asn_synth_AEB"/>
    <property type="match status" value="1"/>
</dbReference>
<organism evidence="12 13">
    <name type="scientific">Edaphobacter aggregans</name>
    <dbReference type="NCBI Taxonomy" id="570835"/>
    <lineage>
        <taxon>Bacteria</taxon>
        <taxon>Pseudomonadati</taxon>
        <taxon>Acidobacteriota</taxon>
        <taxon>Terriglobia</taxon>
        <taxon>Terriglobales</taxon>
        <taxon>Acidobacteriaceae</taxon>
        <taxon>Edaphobacter</taxon>
    </lineage>
</organism>
<keyword evidence="8" id="KW-0061">Asparagine biosynthesis</keyword>
<dbReference type="Proteomes" id="UP000269669">
    <property type="component" value="Unassembled WGS sequence"/>
</dbReference>
<feature type="binding site" evidence="9">
    <location>
        <position position="287"/>
    </location>
    <ligand>
        <name>ATP</name>
        <dbReference type="ChEBI" id="CHEBI:30616"/>
    </ligand>
</feature>
<evidence type="ECO:0000259" key="11">
    <source>
        <dbReference type="PROSITE" id="PS51278"/>
    </source>
</evidence>
<dbReference type="AlphaFoldDB" id="A0A428MJ60"/>
<dbReference type="Gene3D" id="3.60.20.10">
    <property type="entry name" value="Glutamine Phosphoribosylpyrophosphate, subunit 1, domain 1"/>
    <property type="match status" value="1"/>
</dbReference>
<dbReference type="EC" id="6.3.5.4" evidence="3"/>
<evidence type="ECO:0000256" key="9">
    <source>
        <dbReference type="PIRSR" id="PIRSR001589-2"/>
    </source>
</evidence>
<feature type="binding site" evidence="9">
    <location>
        <position position="98"/>
    </location>
    <ligand>
        <name>L-glutamine</name>
        <dbReference type="ChEBI" id="CHEBI:58359"/>
    </ligand>
</feature>
<dbReference type="EMBL" id="RSDW01000001">
    <property type="protein sequence ID" value="RSL16991.1"/>
    <property type="molecule type" value="Genomic_DNA"/>
</dbReference>
<dbReference type="InterPro" id="IPR006426">
    <property type="entry name" value="Asn_synth_AEB"/>
</dbReference>
<name>A0A428MJ60_9BACT</name>
<dbReference type="PIRSF" id="PIRSF001589">
    <property type="entry name" value="Asn_synthetase_glu-h"/>
    <property type="match status" value="1"/>
</dbReference>
<dbReference type="PROSITE" id="PS51278">
    <property type="entry name" value="GATASE_TYPE_2"/>
    <property type="match status" value="1"/>
</dbReference>
<dbReference type="InterPro" id="IPR017932">
    <property type="entry name" value="GATase_2_dom"/>
</dbReference>
<dbReference type="PANTHER" id="PTHR43284">
    <property type="entry name" value="ASPARAGINE SYNTHETASE (GLUTAMINE-HYDROLYZING)"/>
    <property type="match status" value="1"/>
</dbReference>
<proteinExistence type="inferred from homology"/>
<comment type="caution">
    <text evidence="12">The sequence shown here is derived from an EMBL/GenBank/DDBJ whole genome shotgun (WGS) entry which is preliminary data.</text>
</comment>
<feature type="active site" description="For GATase activity" evidence="8">
    <location>
        <position position="2"/>
    </location>
</feature>
<sequence length="635" mass="72182">MCGIAGYTHAEKDFLPERIHQAVASIVHRGPDQQGVWQSPTVSLGATRLRVIDTVAGAQPISSNDNDYTLVFNGEIYNHVELRKELIGHGHQFKTSCDTEVVLRAFMQWDTACIEKLRGMFAFAVWCESRQRLVLARDRMGIKPLYYARRGRDIYFGSELKAIFCHPEINRTIDLHALDTYLGLNYVAGPQTLAAGLVKLMPGCFLTWHDGEISTHRYWQADLADAVKPSSLHDATERLDHLLSASIKEHLAADVPVGIWLSGGIDSSTVLHYASQHTTTPLKTFSITFNGREFDESPYLREMAGRYSTEHHELDLGPSTVTPDSITEQAYYSDEPNADAGAVPVWHLSRMSAKEVTVALSGEGADELFGGYITYLADKYARRARMVPRSLRRLSLRSANRLRASNKKIGLDYKLQRFLHGTLMDERSSHIFWNGTFSQEQRSQLMVSHNSAHMLKLLATIPARGDLRRFMAFDQAYYLPDNLLVKVDRMSMAHSLEVRPAFLDHRIVEFAATLPAKYCIQGRTLKLLLRKLMKDKLPHSILAKKKQGLDIPVHDWLRGHLKPLLLDTLNRKTVEESGLVYWPHLDSLIKLHMERKANYGYHLWGMLMLFLWIKQWKIQCGQDIQALEDFSTVSV</sequence>
<keyword evidence="8" id="KW-0028">Amino-acid biosynthesis</keyword>
<feature type="site" description="Important for beta-aspartyl-AMP intermediate formation" evidence="10">
    <location>
        <position position="363"/>
    </location>
</feature>
<feature type="domain" description="Glutamine amidotransferase type-2" evidence="11">
    <location>
        <begin position="2"/>
        <end position="211"/>
    </location>
</feature>
<gene>
    <name evidence="12" type="ORF">EDE15_2519</name>
</gene>
<dbReference type="GO" id="GO:0005524">
    <property type="term" value="F:ATP binding"/>
    <property type="evidence" value="ECO:0007669"/>
    <property type="project" value="UniProtKB-KW"/>
</dbReference>
<dbReference type="Pfam" id="PF13537">
    <property type="entry name" value="GATase_7"/>
    <property type="match status" value="1"/>
</dbReference>
<dbReference type="InterPro" id="IPR029055">
    <property type="entry name" value="Ntn_hydrolases_N"/>
</dbReference>
<dbReference type="CDD" id="cd01991">
    <property type="entry name" value="Asn_synthase_B_C"/>
    <property type="match status" value="1"/>
</dbReference>
<keyword evidence="5 9" id="KW-0067">ATP-binding</keyword>
<evidence type="ECO:0000256" key="10">
    <source>
        <dbReference type="PIRSR" id="PIRSR001589-3"/>
    </source>
</evidence>
<reference evidence="12 13" key="1">
    <citation type="submission" date="2018-12" db="EMBL/GenBank/DDBJ databases">
        <title>Sequencing of bacterial isolates from soil warming experiment in Harvard Forest, Massachusetts, USA.</title>
        <authorList>
            <person name="Deangelis K."/>
        </authorList>
    </citation>
    <scope>NUCLEOTIDE SEQUENCE [LARGE SCALE GENOMIC DNA]</scope>
    <source>
        <strain evidence="12 13">EB153</strain>
    </source>
</reference>
<accession>A0A428MJ60</accession>
<dbReference type="InterPro" id="IPR014729">
    <property type="entry name" value="Rossmann-like_a/b/a_fold"/>
</dbReference>
<evidence type="ECO:0000256" key="6">
    <source>
        <dbReference type="ARBA" id="ARBA00022962"/>
    </source>
</evidence>
<dbReference type="InterPro" id="IPR051786">
    <property type="entry name" value="ASN_synthetase/amidase"/>
</dbReference>
<evidence type="ECO:0000256" key="2">
    <source>
        <dbReference type="ARBA" id="ARBA00005752"/>
    </source>
</evidence>
<keyword evidence="13" id="KW-1185">Reference proteome</keyword>
<evidence type="ECO:0000256" key="8">
    <source>
        <dbReference type="PIRSR" id="PIRSR001589-1"/>
    </source>
</evidence>
<comment type="catalytic activity">
    <reaction evidence="7">
        <text>L-aspartate + L-glutamine + ATP + H2O = L-asparagine + L-glutamate + AMP + diphosphate + H(+)</text>
        <dbReference type="Rhea" id="RHEA:12228"/>
        <dbReference type="ChEBI" id="CHEBI:15377"/>
        <dbReference type="ChEBI" id="CHEBI:15378"/>
        <dbReference type="ChEBI" id="CHEBI:29985"/>
        <dbReference type="ChEBI" id="CHEBI:29991"/>
        <dbReference type="ChEBI" id="CHEBI:30616"/>
        <dbReference type="ChEBI" id="CHEBI:33019"/>
        <dbReference type="ChEBI" id="CHEBI:58048"/>
        <dbReference type="ChEBI" id="CHEBI:58359"/>
        <dbReference type="ChEBI" id="CHEBI:456215"/>
        <dbReference type="EC" id="6.3.5.4"/>
    </reaction>
</comment>
<keyword evidence="6 8" id="KW-0315">Glutamine amidotransferase</keyword>
<dbReference type="Pfam" id="PF00733">
    <property type="entry name" value="Asn_synthase"/>
    <property type="match status" value="1"/>
</dbReference>
<dbReference type="SUPFAM" id="SSF56235">
    <property type="entry name" value="N-terminal nucleophile aminohydrolases (Ntn hydrolases)"/>
    <property type="match status" value="1"/>
</dbReference>
<dbReference type="InterPro" id="IPR033738">
    <property type="entry name" value="AsnB_N"/>
</dbReference>
<feature type="binding site" evidence="9">
    <location>
        <begin position="361"/>
        <end position="362"/>
    </location>
    <ligand>
        <name>ATP</name>
        <dbReference type="ChEBI" id="CHEBI:30616"/>
    </ligand>
</feature>
<dbReference type="RefSeq" id="WP_125485536.1">
    <property type="nucleotide sequence ID" value="NZ_RSDW01000001.1"/>
</dbReference>
<evidence type="ECO:0000256" key="4">
    <source>
        <dbReference type="ARBA" id="ARBA00022741"/>
    </source>
</evidence>
<dbReference type="OrthoDB" id="9763290at2"/>
<dbReference type="SUPFAM" id="SSF52402">
    <property type="entry name" value="Adenine nucleotide alpha hydrolases-like"/>
    <property type="match status" value="1"/>
</dbReference>
<dbReference type="PANTHER" id="PTHR43284:SF1">
    <property type="entry name" value="ASPARAGINE SYNTHETASE"/>
    <property type="match status" value="1"/>
</dbReference>